<protein>
    <recommendedName>
        <fullName evidence="3">FecR protein domain-containing protein</fullName>
    </recommendedName>
</protein>
<evidence type="ECO:0000313" key="4">
    <source>
        <dbReference type="EMBL" id="PZR00185.1"/>
    </source>
</evidence>
<comment type="caution">
    <text evidence="4">The sequence shown here is derived from an EMBL/GenBank/DDBJ whole genome shotgun (WGS) entry which is preliminary data.</text>
</comment>
<feature type="domain" description="FecR protein" evidence="3">
    <location>
        <begin position="66"/>
        <end position="165"/>
    </location>
</feature>
<dbReference type="Gene3D" id="2.60.120.1440">
    <property type="match status" value="1"/>
</dbReference>
<feature type="signal peptide" evidence="2">
    <location>
        <begin position="1"/>
        <end position="31"/>
    </location>
</feature>
<evidence type="ECO:0000256" key="2">
    <source>
        <dbReference type="SAM" id="SignalP"/>
    </source>
</evidence>
<proteinExistence type="predicted"/>
<keyword evidence="2" id="KW-0732">Signal</keyword>
<dbReference type="Proteomes" id="UP000248975">
    <property type="component" value="Unassembled WGS sequence"/>
</dbReference>
<sequence>MFGVSAMFRQVVLTCFLLVSLILFQSASAGAQAIGSVVSVVPGGEIRTAAGRTKLVEGAALSNGDIITTDASGRAQLLFSDGTKIAVGPGSRLVIDEVLMQSGGTAQRFAVNAVGGTFRFISGKSAKPAYKISTPTATMGIRGTLFDFSVDKNRGTNMVLFRGQVNLCAQGNCAEVRGRCTMAVSDRKGNIGGIGTRQEKLGILASEFPFVTDQNDLSKGFQAPVRSCGDLSRIAKKPIRAAVINEEKTGNREPPQRSEPERADPPAPEPEPEPEPPPSRG</sequence>
<evidence type="ECO:0000313" key="5">
    <source>
        <dbReference type="Proteomes" id="UP000248975"/>
    </source>
</evidence>
<dbReference type="EMBL" id="QFQS01000001">
    <property type="protein sequence ID" value="PZR00185.1"/>
    <property type="molecule type" value="Genomic_DNA"/>
</dbReference>
<evidence type="ECO:0000259" key="3">
    <source>
        <dbReference type="Pfam" id="PF04773"/>
    </source>
</evidence>
<gene>
    <name evidence="4" type="ORF">DI533_06190</name>
</gene>
<feature type="compositionally biased region" description="Pro residues" evidence="1">
    <location>
        <begin position="265"/>
        <end position="281"/>
    </location>
</feature>
<organism evidence="4 5">
    <name type="scientific">Cereibacter sphaeroides</name>
    <name type="common">Rhodobacter sphaeroides</name>
    <dbReference type="NCBI Taxonomy" id="1063"/>
    <lineage>
        <taxon>Bacteria</taxon>
        <taxon>Pseudomonadati</taxon>
        <taxon>Pseudomonadota</taxon>
        <taxon>Alphaproteobacteria</taxon>
        <taxon>Rhodobacterales</taxon>
        <taxon>Paracoccaceae</taxon>
        <taxon>Cereibacter</taxon>
    </lineage>
</organism>
<feature type="compositionally biased region" description="Basic and acidic residues" evidence="1">
    <location>
        <begin position="245"/>
        <end position="264"/>
    </location>
</feature>
<dbReference type="Pfam" id="PF04773">
    <property type="entry name" value="FecR"/>
    <property type="match status" value="1"/>
</dbReference>
<evidence type="ECO:0000256" key="1">
    <source>
        <dbReference type="SAM" id="MobiDB-lite"/>
    </source>
</evidence>
<feature type="region of interest" description="Disordered" evidence="1">
    <location>
        <begin position="240"/>
        <end position="281"/>
    </location>
</feature>
<reference evidence="4 5" key="1">
    <citation type="submission" date="2017-08" db="EMBL/GenBank/DDBJ databases">
        <title>Infants hospitalized years apart are colonized by the same room-sourced microbial strains.</title>
        <authorList>
            <person name="Brooks B."/>
            <person name="Olm M.R."/>
            <person name="Firek B.A."/>
            <person name="Baker R."/>
            <person name="Thomas B.C."/>
            <person name="Morowitz M.J."/>
            <person name="Banfield J.F."/>
        </authorList>
    </citation>
    <scope>NUCLEOTIDE SEQUENCE [LARGE SCALE GENOMIC DNA]</scope>
    <source>
        <strain evidence="4">S2_003_000_R2_11</strain>
    </source>
</reference>
<dbReference type="InterPro" id="IPR006860">
    <property type="entry name" value="FecR"/>
</dbReference>
<name>A0A2W5SKN6_CERSP</name>
<feature type="chain" id="PRO_5015926035" description="FecR protein domain-containing protein" evidence="2">
    <location>
        <begin position="32"/>
        <end position="281"/>
    </location>
</feature>
<dbReference type="AlphaFoldDB" id="A0A2W5SKN6"/>
<dbReference type="PANTHER" id="PTHR38731">
    <property type="entry name" value="LIPL45-RELATED LIPOPROTEIN-RELATED"/>
    <property type="match status" value="1"/>
</dbReference>
<accession>A0A2W5SKN6</accession>